<evidence type="ECO:0000313" key="1">
    <source>
        <dbReference type="EMBL" id="OCB89088.1"/>
    </source>
</evidence>
<gene>
    <name evidence="1" type="ORF">A7U60_g3771</name>
</gene>
<dbReference type="Gene3D" id="3.80.10.10">
    <property type="entry name" value="Ribonuclease Inhibitor"/>
    <property type="match status" value="1"/>
</dbReference>
<organism evidence="1 2">
    <name type="scientific">Sanghuangporus baumii</name>
    <name type="common">Phellinus baumii</name>
    <dbReference type="NCBI Taxonomy" id="108892"/>
    <lineage>
        <taxon>Eukaryota</taxon>
        <taxon>Fungi</taxon>
        <taxon>Dikarya</taxon>
        <taxon>Basidiomycota</taxon>
        <taxon>Agaricomycotina</taxon>
        <taxon>Agaricomycetes</taxon>
        <taxon>Hymenochaetales</taxon>
        <taxon>Hymenochaetaceae</taxon>
        <taxon>Sanghuangporus</taxon>
    </lineage>
</organism>
<dbReference type="AlphaFoldDB" id="A0A9Q5N9P0"/>
<name>A0A9Q5N9P0_SANBA</name>
<evidence type="ECO:0000313" key="2">
    <source>
        <dbReference type="Proteomes" id="UP000757232"/>
    </source>
</evidence>
<keyword evidence="2" id="KW-1185">Reference proteome</keyword>
<proteinExistence type="predicted"/>
<dbReference type="Proteomes" id="UP000757232">
    <property type="component" value="Unassembled WGS sequence"/>
</dbReference>
<dbReference type="SUPFAM" id="SSF52047">
    <property type="entry name" value="RNI-like"/>
    <property type="match status" value="1"/>
</dbReference>
<sequence>MSERAPDGTRLFDPQTGLLIPFESHSDALLAQLTLQCGMSKQLFNILLNILLDPSFSLDELNLKSATDIDVRISEYRRGLAEARSYKIADGSSPKAEPSSIYESLGIVGMPSIVFDLVLDQMIAELHHFSTEIDATPLSVPSDEPSTSLTHHLQSTFKQMSLVHRSWTEPAQRALRRRIVLTNRRTLRGFARSPACGTGVREFVYKIPKSEVCTFFHEASVSREHWCTLASVISRLMTLRYFCLSVESAHLADLSGLDVVLNAIEGLKSLEGLWMLSIRDHCPYLPKLCATISKLPDLRILGIWNWTCPRRPSGGLGDSQERQERILELTPSSSLRVLQIRDEYLTTPPAYLSWLFQPRKSYSLETLDLHITFSRPLPLTPLDPTFPNAESNYTSPRVDSAHLLAALAPLLPSLSTLAIKLFYLDTSTASGAYLHDSDMQKILERCTNLKRMRLHRLRAGTHVDGVRLRLPPSLSLGTDPGPGEPLTILKLTTPLILPQTLEELHMHYTYSAINWRTQDFRLWSTLSASQFPNLMRVLVSNGETDLEGGKGKVVDPRVDLPRTSELCARLGVELVVYDRVWVNRYVVEALS</sequence>
<dbReference type="OrthoDB" id="3242537at2759"/>
<comment type="caution">
    <text evidence="1">The sequence shown here is derived from an EMBL/GenBank/DDBJ whole genome shotgun (WGS) entry which is preliminary data.</text>
</comment>
<protein>
    <submittedName>
        <fullName evidence="1">Uncharacterized protein</fullName>
    </submittedName>
</protein>
<reference evidence="1" key="1">
    <citation type="submission" date="2016-06" db="EMBL/GenBank/DDBJ databases">
        <title>Draft Genome sequence of the fungus Inonotus baumii.</title>
        <authorList>
            <person name="Zhu H."/>
            <person name="Lin W."/>
        </authorList>
    </citation>
    <scope>NUCLEOTIDE SEQUENCE</scope>
    <source>
        <strain evidence="1">821</strain>
    </source>
</reference>
<dbReference type="EMBL" id="LNZH02000165">
    <property type="protein sequence ID" value="OCB89088.1"/>
    <property type="molecule type" value="Genomic_DNA"/>
</dbReference>
<accession>A0A9Q5N9P0</accession>
<dbReference type="InterPro" id="IPR032675">
    <property type="entry name" value="LRR_dom_sf"/>
</dbReference>